<keyword evidence="3" id="KW-1185">Reference proteome</keyword>
<dbReference type="Proteomes" id="UP000266234">
    <property type="component" value="Unassembled WGS sequence"/>
</dbReference>
<feature type="compositionally biased region" description="Acidic residues" evidence="1">
    <location>
        <begin position="53"/>
        <end position="65"/>
    </location>
</feature>
<feature type="region of interest" description="Disordered" evidence="1">
    <location>
        <begin position="565"/>
        <end position="593"/>
    </location>
</feature>
<organism evidence="2 3">
    <name type="scientific">Fusarium longipes</name>
    <dbReference type="NCBI Taxonomy" id="694270"/>
    <lineage>
        <taxon>Eukaryota</taxon>
        <taxon>Fungi</taxon>
        <taxon>Dikarya</taxon>
        <taxon>Ascomycota</taxon>
        <taxon>Pezizomycotina</taxon>
        <taxon>Sordariomycetes</taxon>
        <taxon>Hypocreomycetidae</taxon>
        <taxon>Hypocreales</taxon>
        <taxon>Nectriaceae</taxon>
        <taxon>Fusarium</taxon>
    </lineage>
</organism>
<evidence type="ECO:0000256" key="1">
    <source>
        <dbReference type="SAM" id="MobiDB-lite"/>
    </source>
</evidence>
<sequence>MSFFKPMNKPQTPKAIKPSTPDPPSSLSSLLEQKATTPMKETVPQSQQREIQDSDDDDSSSDDSLADLSTIIGRGRPGKASHSPARNPFATPRAKRTAVEFHASPLAIIPKHKFDLKALAKDARQDDAITASSMRAQVFSDLDDQEDGQTRTDGISRDVMEGIVKNNTGQDAQKVMRAVKRSENGQSELRYCFFSKGYTPPPPNAAPKKFNQGPWRLLTQGDQKTREQHLASGVPLTLLQLQGGLPEELFEWILNDICAQKSSLVRQEYCNLLSNCPDLIESHTTPQQLEELLYRFGASSELGQCDSELNLSKPSAEPYEGRDWSPLSSFLSLLTAISPCMSEDSIVYASQALLRMSMDKFLICDINLLATYEIAIGTLLEAIPQTGWDTFCFETSCLPISKMRAHEMRRRLAVAFFFDDPALSRCHPDDTVTIRGIIERLNHNDFVVGPKTDFAELQANILLLNITVDDGSFAPSDDVDQEKQFNSDIDELAVRLREIWRKINDAGMKLARTEAKNVIDWVQQRLAHSVRTRRKAKKSIFDISGQRQDHSLPEQQNYMKNFLRKAPETTTGQAPKQQTSETGAFKESHSPDTIVVKFK</sequence>
<dbReference type="OrthoDB" id="5350396at2759"/>
<dbReference type="STRING" id="694270.A0A395RG35"/>
<gene>
    <name evidence="2" type="ORF">FLONG3_11295</name>
</gene>
<reference evidence="2 3" key="1">
    <citation type="journal article" date="2018" name="PLoS Pathog.">
        <title>Evolution of structural diversity of trichothecenes, a family of toxins produced by plant pathogenic and entomopathogenic fungi.</title>
        <authorList>
            <person name="Proctor R.H."/>
            <person name="McCormick S.P."/>
            <person name="Kim H.S."/>
            <person name="Cardoza R.E."/>
            <person name="Stanley A.M."/>
            <person name="Lindo L."/>
            <person name="Kelly A."/>
            <person name="Brown D.W."/>
            <person name="Lee T."/>
            <person name="Vaughan M.M."/>
            <person name="Alexander N.J."/>
            <person name="Busman M."/>
            <person name="Gutierrez S."/>
        </authorList>
    </citation>
    <scope>NUCLEOTIDE SEQUENCE [LARGE SCALE GENOMIC DNA]</scope>
    <source>
        <strain evidence="2 3">NRRL 20695</strain>
    </source>
</reference>
<dbReference type="AlphaFoldDB" id="A0A395RG35"/>
<evidence type="ECO:0000313" key="3">
    <source>
        <dbReference type="Proteomes" id="UP000266234"/>
    </source>
</evidence>
<protein>
    <submittedName>
        <fullName evidence="2">Uncharacterized protein</fullName>
    </submittedName>
</protein>
<name>A0A395RG35_9HYPO</name>
<feature type="region of interest" description="Disordered" evidence="1">
    <location>
        <begin position="1"/>
        <end position="94"/>
    </location>
</feature>
<comment type="caution">
    <text evidence="2">The sequence shown here is derived from an EMBL/GenBank/DDBJ whole genome shotgun (WGS) entry which is preliminary data.</text>
</comment>
<feature type="compositionally biased region" description="Polar residues" evidence="1">
    <location>
        <begin position="568"/>
        <end position="582"/>
    </location>
</feature>
<evidence type="ECO:0000313" key="2">
    <source>
        <dbReference type="EMBL" id="RGP59090.1"/>
    </source>
</evidence>
<dbReference type="EMBL" id="PXOG01000403">
    <property type="protein sequence ID" value="RGP59090.1"/>
    <property type="molecule type" value="Genomic_DNA"/>
</dbReference>
<proteinExistence type="predicted"/>
<accession>A0A395RG35</accession>